<dbReference type="PIRSF" id="PIRSF030962">
    <property type="entry name" value="Dehydrase_ECs4332_prd"/>
    <property type="match status" value="1"/>
</dbReference>
<evidence type="ECO:0000313" key="2">
    <source>
        <dbReference type="EMBL" id="RLV60525.1"/>
    </source>
</evidence>
<dbReference type="SUPFAM" id="SSF54637">
    <property type="entry name" value="Thioesterase/thiol ester dehydrase-isomerase"/>
    <property type="match status" value="1"/>
</dbReference>
<proteinExistence type="predicted"/>
<dbReference type="AlphaFoldDB" id="A0A3L8PZ05"/>
<dbReference type="Proteomes" id="UP000281474">
    <property type="component" value="Unassembled WGS sequence"/>
</dbReference>
<dbReference type="InterPro" id="IPR054545">
    <property type="entry name" value="ApeI-like"/>
</dbReference>
<dbReference type="OrthoDB" id="9812842at2"/>
<name>A0A3L8PZ05_9GAMM</name>
<reference evidence="2 3" key="1">
    <citation type="submission" date="2018-09" db="EMBL/GenBank/DDBJ databases">
        <title>Phylogeny of the Shewanellaceae, and recommendation for two new genera, Pseudoshewanella and Parashewanella.</title>
        <authorList>
            <person name="Wang G."/>
        </authorList>
    </citation>
    <scope>NUCLEOTIDE SEQUENCE [LARGE SCALE GENOMIC DNA]</scope>
    <source>
        <strain evidence="2 3">C51</strain>
    </source>
</reference>
<dbReference type="RefSeq" id="WP_121838132.1">
    <property type="nucleotide sequence ID" value="NZ_ML014763.1"/>
</dbReference>
<protein>
    <submittedName>
        <fullName evidence="2">Thioester dehydrase</fullName>
    </submittedName>
</protein>
<organism evidence="2 3">
    <name type="scientific">Parashewanella curva</name>
    <dbReference type="NCBI Taxonomy" id="2338552"/>
    <lineage>
        <taxon>Bacteria</taxon>
        <taxon>Pseudomonadati</taxon>
        <taxon>Pseudomonadota</taxon>
        <taxon>Gammaproteobacteria</taxon>
        <taxon>Alteromonadales</taxon>
        <taxon>Shewanellaceae</taxon>
        <taxon>Parashewanella</taxon>
    </lineage>
</organism>
<feature type="domain" description="ApeI dehydratase-like" evidence="1">
    <location>
        <begin position="17"/>
        <end position="111"/>
    </location>
</feature>
<dbReference type="InterPro" id="IPR016962">
    <property type="entry name" value="Dehydrase_ECs4332_prd"/>
</dbReference>
<evidence type="ECO:0000313" key="3">
    <source>
        <dbReference type="Proteomes" id="UP000281474"/>
    </source>
</evidence>
<dbReference type="EMBL" id="QZEI01000014">
    <property type="protein sequence ID" value="RLV60525.1"/>
    <property type="molecule type" value="Genomic_DNA"/>
</dbReference>
<dbReference type="InterPro" id="IPR029069">
    <property type="entry name" value="HotDog_dom_sf"/>
</dbReference>
<evidence type="ECO:0000259" key="1">
    <source>
        <dbReference type="Pfam" id="PF22818"/>
    </source>
</evidence>
<accession>A0A3L8PZ05</accession>
<comment type="caution">
    <text evidence="2">The sequence shown here is derived from an EMBL/GenBank/DDBJ whole genome shotgun (WGS) entry which is preliminary data.</text>
</comment>
<dbReference type="Gene3D" id="3.10.129.10">
    <property type="entry name" value="Hotdog Thioesterase"/>
    <property type="match status" value="1"/>
</dbReference>
<dbReference type="Pfam" id="PF22818">
    <property type="entry name" value="ApeI-like"/>
    <property type="match status" value="1"/>
</dbReference>
<gene>
    <name evidence="2" type="ORF">D5018_06145</name>
</gene>
<keyword evidence="3" id="KW-1185">Reference proteome</keyword>
<sequence length="117" mass="13326">MIKSQLPKILEQHISDTEGFWRLFVDASLPFFNGHFPQQAVLPGVTQLDWVIKIGCGTFGYPTNVAQLEVLKFQQLILPNTEVELRITHKLEQKKLLFSVTQGEKQFASGRISIKTE</sequence>